<dbReference type="AlphaFoldDB" id="A0A3R9MBX3"/>
<dbReference type="Proteomes" id="UP000270291">
    <property type="component" value="Unassembled WGS sequence"/>
</dbReference>
<dbReference type="EMBL" id="RWIU01000013">
    <property type="protein sequence ID" value="RSK38334.1"/>
    <property type="molecule type" value="Genomic_DNA"/>
</dbReference>
<protein>
    <submittedName>
        <fullName evidence="1">Uncharacterized protein</fullName>
    </submittedName>
</protein>
<evidence type="ECO:0000313" key="2">
    <source>
        <dbReference type="Proteomes" id="UP000270291"/>
    </source>
</evidence>
<reference evidence="1 2" key="1">
    <citation type="submission" date="2018-12" db="EMBL/GenBank/DDBJ databases">
        <authorList>
            <person name="Feng G."/>
            <person name="Zhu H."/>
        </authorList>
    </citation>
    <scope>NUCLEOTIDE SEQUENCE [LARGE SCALE GENOMIC DNA]</scope>
    <source>
        <strain evidence="1 2">LMG 26000</strain>
    </source>
</reference>
<gene>
    <name evidence="1" type="ORF">EI293_21895</name>
</gene>
<dbReference type="OrthoDB" id="7058452at2"/>
<name>A0A3R9MBX3_9BACT</name>
<evidence type="ECO:0000313" key="1">
    <source>
        <dbReference type="EMBL" id="RSK38334.1"/>
    </source>
</evidence>
<organism evidence="1 2">
    <name type="scientific">Hymenobacter perfusus</name>
    <dbReference type="NCBI Taxonomy" id="1236770"/>
    <lineage>
        <taxon>Bacteria</taxon>
        <taxon>Pseudomonadati</taxon>
        <taxon>Bacteroidota</taxon>
        <taxon>Cytophagia</taxon>
        <taxon>Cytophagales</taxon>
        <taxon>Hymenobacteraceae</taxon>
        <taxon>Hymenobacter</taxon>
    </lineage>
</organism>
<keyword evidence="2" id="KW-1185">Reference proteome</keyword>
<accession>A0A3R9MBX3</accession>
<dbReference type="RefSeq" id="WP_125440694.1">
    <property type="nucleotide sequence ID" value="NZ_RWIU01000013.1"/>
</dbReference>
<proteinExistence type="predicted"/>
<sequence>MPAFTAEQQEKAHQLLGAKVAYMMGRKMEEGDWADVYCKAKGLPNHGWSNLKLDVVYENLGVEHKMMCRPSKRSLTESCGTTIMHPSATRSIRVPPNSTPADDAMRDILTQYGDYLLARKEEVRKNAPAGTEPDMRIGWLLWQDNLHQFLYFEEEMMIPNPDDYYARWEVRVSKSVRKGSTNLWIYEKDTDKKRYSITTEAGAKVQPYFDVPPVGHPHLYVFNVIGEVITTELVRLWATEATARELRRILGDLLPETLSRSILAEAPVILRDDQQGQGNEQVAEALLISLEAYDALRLALPDTVSDEHSLQLFAQHLRHKQ</sequence>
<comment type="caution">
    <text evidence="1">The sequence shown here is derived from an EMBL/GenBank/DDBJ whole genome shotgun (WGS) entry which is preliminary data.</text>
</comment>